<gene>
    <name evidence="1" type="ORF">CEXT_768811</name>
</gene>
<dbReference type="AlphaFoldDB" id="A0AAV4XK47"/>
<reference evidence="1 2" key="1">
    <citation type="submission" date="2021-06" db="EMBL/GenBank/DDBJ databases">
        <title>Caerostris extrusa draft genome.</title>
        <authorList>
            <person name="Kono N."/>
            <person name="Arakawa K."/>
        </authorList>
    </citation>
    <scope>NUCLEOTIDE SEQUENCE [LARGE SCALE GENOMIC DNA]</scope>
</reference>
<name>A0AAV4XK47_CAEEX</name>
<sequence length="104" mass="11715">MMNQSDQTPLRNPTISQFVDRPSEAIRKHACWPLCFIYSVMSRAITSIHFASALISGIHRAFLINSGRQLSTGGLAGHSGKEDDLEFIREMSTTPFFRFFVSFS</sequence>
<evidence type="ECO:0000313" key="1">
    <source>
        <dbReference type="EMBL" id="GIY95038.1"/>
    </source>
</evidence>
<dbReference type="Proteomes" id="UP001054945">
    <property type="component" value="Unassembled WGS sequence"/>
</dbReference>
<dbReference type="EMBL" id="BPLR01017864">
    <property type="protein sequence ID" value="GIY95038.1"/>
    <property type="molecule type" value="Genomic_DNA"/>
</dbReference>
<evidence type="ECO:0000313" key="2">
    <source>
        <dbReference type="Proteomes" id="UP001054945"/>
    </source>
</evidence>
<proteinExistence type="predicted"/>
<comment type="caution">
    <text evidence="1">The sequence shown here is derived from an EMBL/GenBank/DDBJ whole genome shotgun (WGS) entry which is preliminary data.</text>
</comment>
<accession>A0AAV4XK47</accession>
<keyword evidence="2" id="KW-1185">Reference proteome</keyword>
<protein>
    <submittedName>
        <fullName evidence="1">Uncharacterized protein</fullName>
    </submittedName>
</protein>
<organism evidence="1 2">
    <name type="scientific">Caerostris extrusa</name>
    <name type="common">Bark spider</name>
    <name type="synonym">Caerostris bankana</name>
    <dbReference type="NCBI Taxonomy" id="172846"/>
    <lineage>
        <taxon>Eukaryota</taxon>
        <taxon>Metazoa</taxon>
        <taxon>Ecdysozoa</taxon>
        <taxon>Arthropoda</taxon>
        <taxon>Chelicerata</taxon>
        <taxon>Arachnida</taxon>
        <taxon>Araneae</taxon>
        <taxon>Araneomorphae</taxon>
        <taxon>Entelegynae</taxon>
        <taxon>Araneoidea</taxon>
        <taxon>Araneidae</taxon>
        <taxon>Caerostris</taxon>
    </lineage>
</organism>